<keyword evidence="5" id="KW-0547">Nucleotide-binding</keyword>
<evidence type="ECO:0000256" key="8">
    <source>
        <dbReference type="ARBA" id="ARBA00023136"/>
    </source>
</evidence>
<dbReference type="AlphaFoldDB" id="A0AA88YR82"/>
<keyword evidence="10" id="KW-0325">Glycoprotein</keyword>
<feature type="domain" description="Guanylate cyclase" evidence="16">
    <location>
        <begin position="135"/>
        <end position="266"/>
    </location>
</feature>
<evidence type="ECO:0000313" key="18">
    <source>
        <dbReference type="Proteomes" id="UP001186944"/>
    </source>
</evidence>
<keyword evidence="12" id="KW-0141">cGMP biosynthesis</keyword>
<gene>
    <name evidence="17" type="ORF">FSP39_017320</name>
</gene>
<name>A0AA88YR82_PINIB</name>
<comment type="similarity">
    <text evidence="13">Belongs to the adenylyl cyclase class-4/guanylyl cyclase family.</text>
</comment>
<evidence type="ECO:0000256" key="1">
    <source>
        <dbReference type="ARBA" id="ARBA00004479"/>
    </source>
</evidence>
<dbReference type="GO" id="GO:0005886">
    <property type="term" value="C:plasma membrane"/>
    <property type="evidence" value="ECO:0007669"/>
    <property type="project" value="TreeGrafter"/>
</dbReference>
<feature type="compositionally biased region" description="Low complexity" evidence="14">
    <location>
        <begin position="335"/>
        <end position="349"/>
    </location>
</feature>
<evidence type="ECO:0000256" key="6">
    <source>
        <dbReference type="ARBA" id="ARBA00022989"/>
    </source>
</evidence>
<dbReference type="EMBL" id="VSWD01000004">
    <property type="protein sequence ID" value="KAK3105102.1"/>
    <property type="molecule type" value="Genomic_DNA"/>
</dbReference>
<dbReference type="EC" id="4.6.1.2" evidence="2"/>
<evidence type="ECO:0000259" key="16">
    <source>
        <dbReference type="PROSITE" id="PS50125"/>
    </source>
</evidence>
<dbReference type="Gene3D" id="3.30.70.1230">
    <property type="entry name" value="Nucleotide cyclase"/>
    <property type="match status" value="1"/>
</dbReference>
<evidence type="ECO:0000256" key="13">
    <source>
        <dbReference type="RuleBase" id="RU000405"/>
    </source>
</evidence>
<dbReference type="InterPro" id="IPR050401">
    <property type="entry name" value="Cyclic_nucleotide_synthase"/>
</dbReference>
<dbReference type="GO" id="GO:0001653">
    <property type="term" value="F:peptide receptor activity"/>
    <property type="evidence" value="ECO:0007669"/>
    <property type="project" value="TreeGrafter"/>
</dbReference>
<evidence type="ECO:0000256" key="7">
    <source>
        <dbReference type="ARBA" id="ARBA00023134"/>
    </source>
</evidence>
<evidence type="ECO:0000256" key="14">
    <source>
        <dbReference type="SAM" id="MobiDB-lite"/>
    </source>
</evidence>
<keyword evidence="18" id="KW-1185">Reference proteome</keyword>
<dbReference type="PROSITE" id="PS50125">
    <property type="entry name" value="GUANYLATE_CYCLASE_2"/>
    <property type="match status" value="1"/>
</dbReference>
<dbReference type="GO" id="GO:0004016">
    <property type="term" value="F:adenylate cyclase activity"/>
    <property type="evidence" value="ECO:0007669"/>
    <property type="project" value="TreeGrafter"/>
</dbReference>
<accession>A0AA88YR82</accession>
<feature type="region of interest" description="Disordered" evidence="14">
    <location>
        <begin position="328"/>
        <end position="349"/>
    </location>
</feature>
<protein>
    <recommendedName>
        <fullName evidence="2">guanylate cyclase</fullName>
        <ecNumber evidence="2">4.6.1.2</ecNumber>
    </recommendedName>
</protein>
<keyword evidence="9" id="KW-0675">Receptor</keyword>
<dbReference type="CDD" id="cd07302">
    <property type="entry name" value="CHD"/>
    <property type="match status" value="1"/>
</dbReference>
<keyword evidence="6 15" id="KW-1133">Transmembrane helix</keyword>
<dbReference type="GO" id="GO:0004383">
    <property type="term" value="F:guanylate cyclase activity"/>
    <property type="evidence" value="ECO:0007669"/>
    <property type="project" value="UniProtKB-EC"/>
</dbReference>
<dbReference type="Pfam" id="PF00211">
    <property type="entry name" value="Guanylate_cyc"/>
    <property type="match status" value="1"/>
</dbReference>
<dbReference type="Proteomes" id="UP001186944">
    <property type="component" value="Unassembled WGS sequence"/>
</dbReference>
<proteinExistence type="inferred from homology"/>
<evidence type="ECO:0000313" key="17">
    <source>
        <dbReference type="EMBL" id="KAK3105102.1"/>
    </source>
</evidence>
<dbReference type="GO" id="GO:0005525">
    <property type="term" value="F:GTP binding"/>
    <property type="evidence" value="ECO:0007669"/>
    <property type="project" value="UniProtKB-KW"/>
</dbReference>
<keyword evidence="7" id="KW-0342">GTP-binding</keyword>
<evidence type="ECO:0000256" key="3">
    <source>
        <dbReference type="ARBA" id="ARBA00022692"/>
    </source>
</evidence>
<reference evidence="17" key="1">
    <citation type="submission" date="2019-08" db="EMBL/GenBank/DDBJ databases">
        <title>The improved chromosome-level genome for the pearl oyster Pinctada fucata martensii using PacBio sequencing and Hi-C.</title>
        <authorList>
            <person name="Zheng Z."/>
        </authorList>
    </citation>
    <scope>NUCLEOTIDE SEQUENCE</scope>
    <source>
        <strain evidence="17">ZZ-2019</strain>
        <tissue evidence="17">Adductor muscle</tissue>
    </source>
</reference>
<dbReference type="SMART" id="SM00044">
    <property type="entry name" value="CYCc"/>
    <property type="match status" value="1"/>
</dbReference>
<keyword evidence="11 13" id="KW-0456">Lyase</keyword>
<dbReference type="InterPro" id="IPR018297">
    <property type="entry name" value="A/G_cyclase_CS"/>
</dbReference>
<comment type="caution">
    <text evidence="17">The sequence shown here is derived from an EMBL/GenBank/DDBJ whole genome shotgun (WGS) entry which is preliminary data.</text>
</comment>
<evidence type="ECO:0000256" key="5">
    <source>
        <dbReference type="ARBA" id="ARBA00022741"/>
    </source>
</evidence>
<feature type="transmembrane region" description="Helical" evidence="15">
    <location>
        <begin position="51"/>
        <end position="73"/>
    </location>
</feature>
<dbReference type="GO" id="GO:0007168">
    <property type="term" value="P:receptor guanylyl cyclase signaling pathway"/>
    <property type="evidence" value="ECO:0007669"/>
    <property type="project" value="TreeGrafter"/>
</dbReference>
<dbReference type="InterPro" id="IPR001054">
    <property type="entry name" value="A/G_cyclase"/>
</dbReference>
<evidence type="ECO:0000256" key="9">
    <source>
        <dbReference type="ARBA" id="ARBA00023170"/>
    </source>
</evidence>
<dbReference type="InterPro" id="IPR029787">
    <property type="entry name" value="Nucleotide_cyclase"/>
</dbReference>
<dbReference type="PANTHER" id="PTHR11920">
    <property type="entry name" value="GUANYLYL CYCLASE"/>
    <property type="match status" value="1"/>
</dbReference>
<dbReference type="Gene3D" id="6.10.250.780">
    <property type="match status" value="1"/>
</dbReference>
<evidence type="ECO:0000256" key="2">
    <source>
        <dbReference type="ARBA" id="ARBA00012202"/>
    </source>
</evidence>
<keyword evidence="3 15" id="KW-0812">Transmembrane</keyword>
<evidence type="ECO:0000256" key="12">
    <source>
        <dbReference type="ARBA" id="ARBA00023293"/>
    </source>
</evidence>
<evidence type="ECO:0000256" key="10">
    <source>
        <dbReference type="ARBA" id="ARBA00023180"/>
    </source>
</evidence>
<organism evidence="17 18">
    <name type="scientific">Pinctada imbricata</name>
    <name type="common">Atlantic pearl-oyster</name>
    <name type="synonym">Pinctada martensii</name>
    <dbReference type="NCBI Taxonomy" id="66713"/>
    <lineage>
        <taxon>Eukaryota</taxon>
        <taxon>Metazoa</taxon>
        <taxon>Spiralia</taxon>
        <taxon>Lophotrochozoa</taxon>
        <taxon>Mollusca</taxon>
        <taxon>Bivalvia</taxon>
        <taxon>Autobranchia</taxon>
        <taxon>Pteriomorphia</taxon>
        <taxon>Pterioida</taxon>
        <taxon>Pterioidea</taxon>
        <taxon>Pteriidae</taxon>
        <taxon>Pinctada</taxon>
    </lineage>
</organism>
<dbReference type="GO" id="GO:0035556">
    <property type="term" value="P:intracellular signal transduction"/>
    <property type="evidence" value="ECO:0007669"/>
    <property type="project" value="InterPro"/>
</dbReference>
<evidence type="ECO:0000256" key="15">
    <source>
        <dbReference type="SAM" id="Phobius"/>
    </source>
</evidence>
<comment type="subcellular location">
    <subcellularLocation>
        <location evidence="1">Membrane</location>
        <topology evidence="1">Single-pass type I membrane protein</topology>
    </subcellularLocation>
</comment>
<keyword evidence="8 15" id="KW-0472">Membrane</keyword>
<dbReference type="PROSITE" id="PS00452">
    <property type="entry name" value="GUANYLATE_CYCLASE_1"/>
    <property type="match status" value="1"/>
</dbReference>
<dbReference type="PANTHER" id="PTHR11920:SF501">
    <property type="entry name" value="GUANYLATE CYCLASE 32E"/>
    <property type="match status" value="1"/>
</dbReference>
<dbReference type="FunFam" id="3.30.70.1230:FF:000004">
    <property type="entry name" value="Guanylate cyclase"/>
    <property type="match status" value="1"/>
</dbReference>
<evidence type="ECO:0000256" key="4">
    <source>
        <dbReference type="ARBA" id="ARBA00022729"/>
    </source>
</evidence>
<dbReference type="SUPFAM" id="SSF55073">
    <property type="entry name" value="Nucleotide cyclase"/>
    <property type="match status" value="1"/>
</dbReference>
<keyword evidence="4" id="KW-0732">Signal</keyword>
<evidence type="ECO:0000256" key="11">
    <source>
        <dbReference type="ARBA" id="ARBA00023239"/>
    </source>
</evidence>
<sequence length="506" mass="56887">MNCVDSFPNRTDPNFLGYVSHLITTITYLESSMGHSSSQILSAIDNQLVLLISRVIFLCVLALFISVMLFVVLQTTGTFNRLMTSYSTTLLKQTNKLQEGKKESEDLLYKLIPKSVAALLRQRKGAISEYFESVTIFFSDVVGFTSIAAEISPMEVVELLNEIYSTFDCRIDTYDVYKVETIGDAYMVASGVPTRNGSKHAEEIATMAIDLLSAVKQIKLPQTYKRRHIQIRIGVHTGPCVAGVVGIKMPRYCLFGDTVNTASRMESNSLPMKIHCSRVTRDMLEDTGRYNIRTRGEIEIKGKGKMETYWIQGRFDMSEANDSMVCKFPSRPPKNRSSSSTPKTLSASTLKTEEVIKSVIDIKEESQGQQSITSAHAKQMEQEVLHDVKIIEPITESDNTTIQDTKVPNHTDESVPKIISLIEEDMSKEPKESIQFVAKESKQNDAHHSYNCDETNQSSRKDCFRTENQNPHMNKNNTQTVVESSHLDVKRAEGYSESNLLSNVHI</sequence>